<evidence type="ECO:0000256" key="7">
    <source>
        <dbReference type="SAM" id="Phobius"/>
    </source>
</evidence>
<dbReference type="PANTHER" id="PTHR23501">
    <property type="entry name" value="MAJOR FACILITATOR SUPERFAMILY"/>
    <property type="match status" value="1"/>
</dbReference>
<evidence type="ECO:0000313" key="10">
    <source>
        <dbReference type="Proteomes" id="UP000320762"/>
    </source>
</evidence>
<dbReference type="GO" id="GO:0012505">
    <property type="term" value="C:endomembrane system"/>
    <property type="evidence" value="ECO:0007669"/>
    <property type="project" value="UniProtKB-SubCell"/>
</dbReference>
<dbReference type="PANTHER" id="PTHR23501:SF191">
    <property type="entry name" value="VACUOLAR BASIC AMINO ACID TRANSPORTER 4"/>
    <property type="match status" value="1"/>
</dbReference>
<evidence type="ECO:0000313" key="9">
    <source>
        <dbReference type="EMBL" id="TRM58173.1"/>
    </source>
</evidence>
<dbReference type="Gene3D" id="1.20.1720.10">
    <property type="entry name" value="Multidrug resistance protein D"/>
    <property type="match status" value="1"/>
</dbReference>
<feature type="transmembrane region" description="Helical" evidence="7">
    <location>
        <begin position="203"/>
        <end position="226"/>
    </location>
</feature>
<proteinExistence type="predicted"/>
<feature type="compositionally biased region" description="Basic and acidic residues" evidence="6">
    <location>
        <begin position="508"/>
        <end position="533"/>
    </location>
</feature>
<reference evidence="9 10" key="1">
    <citation type="journal article" date="2019" name="New Phytol.">
        <title>Comparative genomics reveals unique wood-decay strategies and fruiting body development in the Schizophyllaceae.</title>
        <authorList>
            <person name="Almasi E."/>
            <person name="Sahu N."/>
            <person name="Krizsan K."/>
            <person name="Balint B."/>
            <person name="Kovacs G.M."/>
            <person name="Kiss B."/>
            <person name="Cseklye J."/>
            <person name="Drula E."/>
            <person name="Henrissat B."/>
            <person name="Nagy I."/>
            <person name="Chovatia M."/>
            <person name="Adam C."/>
            <person name="LaButti K."/>
            <person name="Lipzen A."/>
            <person name="Riley R."/>
            <person name="Grigoriev I.V."/>
            <person name="Nagy L.G."/>
        </authorList>
    </citation>
    <scope>NUCLEOTIDE SEQUENCE [LARGE SCALE GENOMIC DNA]</scope>
    <source>
        <strain evidence="9 10">NL-1724</strain>
    </source>
</reference>
<dbReference type="PRINTS" id="PR01036">
    <property type="entry name" value="TCRTETB"/>
</dbReference>
<feature type="transmembrane region" description="Helical" evidence="7">
    <location>
        <begin position="173"/>
        <end position="191"/>
    </location>
</feature>
<keyword evidence="10" id="KW-1185">Reference proteome</keyword>
<accession>A0A550C067</accession>
<evidence type="ECO:0000259" key="8">
    <source>
        <dbReference type="PROSITE" id="PS50850"/>
    </source>
</evidence>
<dbReference type="InterPro" id="IPR020846">
    <property type="entry name" value="MFS_dom"/>
</dbReference>
<feature type="transmembrane region" description="Helical" evidence="7">
    <location>
        <begin position="45"/>
        <end position="64"/>
    </location>
</feature>
<feature type="region of interest" description="Disordered" evidence="6">
    <location>
        <begin position="467"/>
        <end position="533"/>
    </location>
</feature>
<comment type="caution">
    <text evidence="9">The sequence shown here is derived from an EMBL/GenBank/DDBJ whole genome shotgun (WGS) entry which is preliminary data.</text>
</comment>
<feature type="compositionally biased region" description="Low complexity" evidence="6">
    <location>
        <begin position="479"/>
        <end position="498"/>
    </location>
</feature>
<name>A0A550C067_9AGAR</name>
<organism evidence="9 10">
    <name type="scientific">Schizophyllum amplum</name>
    <dbReference type="NCBI Taxonomy" id="97359"/>
    <lineage>
        <taxon>Eukaryota</taxon>
        <taxon>Fungi</taxon>
        <taxon>Dikarya</taxon>
        <taxon>Basidiomycota</taxon>
        <taxon>Agaricomycotina</taxon>
        <taxon>Agaricomycetes</taxon>
        <taxon>Agaricomycetidae</taxon>
        <taxon>Agaricales</taxon>
        <taxon>Schizophyllaceae</taxon>
        <taxon>Schizophyllum</taxon>
    </lineage>
</organism>
<evidence type="ECO:0000256" key="3">
    <source>
        <dbReference type="ARBA" id="ARBA00022692"/>
    </source>
</evidence>
<keyword evidence="3 7" id="KW-0812">Transmembrane</keyword>
<keyword evidence="4 7" id="KW-1133">Transmembrane helix</keyword>
<feature type="transmembrane region" description="Helical" evidence="7">
    <location>
        <begin position="131"/>
        <end position="153"/>
    </location>
</feature>
<feature type="domain" description="Major facilitator superfamily (MFS) profile" evidence="8">
    <location>
        <begin position="1"/>
        <end position="467"/>
    </location>
</feature>
<dbReference type="AlphaFoldDB" id="A0A550C067"/>
<dbReference type="InterPro" id="IPR036259">
    <property type="entry name" value="MFS_trans_sf"/>
</dbReference>
<keyword evidence="2" id="KW-0813">Transport</keyword>
<dbReference type="GO" id="GO:0000329">
    <property type="term" value="C:fungal-type vacuole membrane"/>
    <property type="evidence" value="ECO:0007669"/>
    <property type="project" value="TreeGrafter"/>
</dbReference>
<dbReference type="OrthoDB" id="3437016at2759"/>
<sequence length="533" mass="58075">MLPSISSEFKKSNQASWVGTSYMLAICAFSPLYGRLCNGLGRRGANQTAVMLCALGTLACGLSTNMETLIFARFLEGVGSGGIHTTATIVISDMYSLRSRGLAQGFASVFNAFGTGFGGPFGGIINDWLGWRWAFIVQVPLFAISLCLTSFNLTYETPQQSKSTRDVLKRIDYFGSLTLLVSVASCLIFLSTRYESIRPWSDATVIVPFVLSIVFFILFIVVELFVAEEPVMAPHLLRQKIPVLVGMSNFLVACTNLAVMYFFPMWFQTVLLTSAATAGLHLLPNAVSNTVGSVFAGWIIHKTGRYKMPSLIFGIFPFIATISIWRMHEGMGPVQSWLSIVPQGFGNAVVLQAMLIALMGHLSEADMAVGAGFVQLFRGVGQVAGIAIPAALFQTKLDTELRRRIHGDDELILRIRRSASLIYDLPPDVQRMARDAYDISLKRVFVFAAGATLLSYIVRLPVPDKKLDDHVNKPVNTPAISTSGASSSVAGSLSAGPGRELEQEDEVQLGRDSDAEGPRNRQYRPSDVERGNA</sequence>
<evidence type="ECO:0000256" key="4">
    <source>
        <dbReference type="ARBA" id="ARBA00022989"/>
    </source>
</evidence>
<feature type="transmembrane region" description="Helical" evidence="7">
    <location>
        <begin position="15"/>
        <end position="33"/>
    </location>
</feature>
<evidence type="ECO:0000256" key="2">
    <source>
        <dbReference type="ARBA" id="ARBA00022448"/>
    </source>
</evidence>
<dbReference type="PROSITE" id="PS50850">
    <property type="entry name" value="MFS"/>
    <property type="match status" value="1"/>
</dbReference>
<feature type="transmembrane region" description="Helical" evidence="7">
    <location>
        <begin position="247"/>
        <end position="267"/>
    </location>
</feature>
<dbReference type="GO" id="GO:0005886">
    <property type="term" value="C:plasma membrane"/>
    <property type="evidence" value="ECO:0007669"/>
    <property type="project" value="TreeGrafter"/>
</dbReference>
<dbReference type="Proteomes" id="UP000320762">
    <property type="component" value="Unassembled WGS sequence"/>
</dbReference>
<feature type="transmembrane region" description="Helical" evidence="7">
    <location>
        <begin position="103"/>
        <end position="125"/>
    </location>
</feature>
<feature type="transmembrane region" description="Helical" evidence="7">
    <location>
        <begin position="440"/>
        <end position="458"/>
    </location>
</feature>
<dbReference type="InterPro" id="IPR011701">
    <property type="entry name" value="MFS"/>
</dbReference>
<dbReference type="SUPFAM" id="SSF103473">
    <property type="entry name" value="MFS general substrate transporter"/>
    <property type="match status" value="1"/>
</dbReference>
<feature type="transmembrane region" description="Helical" evidence="7">
    <location>
        <begin position="279"/>
        <end position="299"/>
    </location>
</feature>
<dbReference type="Pfam" id="PF07690">
    <property type="entry name" value="MFS_1"/>
    <property type="match status" value="1"/>
</dbReference>
<feature type="transmembrane region" description="Helical" evidence="7">
    <location>
        <begin position="311"/>
        <end position="328"/>
    </location>
</feature>
<evidence type="ECO:0000256" key="6">
    <source>
        <dbReference type="SAM" id="MobiDB-lite"/>
    </source>
</evidence>
<dbReference type="EMBL" id="VDMD01000038">
    <property type="protein sequence ID" value="TRM58173.1"/>
    <property type="molecule type" value="Genomic_DNA"/>
</dbReference>
<dbReference type="GO" id="GO:0015174">
    <property type="term" value="F:basic amino acid transmembrane transporter activity"/>
    <property type="evidence" value="ECO:0007669"/>
    <property type="project" value="TreeGrafter"/>
</dbReference>
<feature type="transmembrane region" description="Helical" evidence="7">
    <location>
        <begin position="340"/>
        <end position="358"/>
    </location>
</feature>
<keyword evidence="5 7" id="KW-0472">Membrane</keyword>
<dbReference type="Gene3D" id="1.20.1250.20">
    <property type="entry name" value="MFS general substrate transporter like domains"/>
    <property type="match status" value="1"/>
</dbReference>
<evidence type="ECO:0000256" key="5">
    <source>
        <dbReference type="ARBA" id="ARBA00023136"/>
    </source>
</evidence>
<evidence type="ECO:0000256" key="1">
    <source>
        <dbReference type="ARBA" id="ARBA00004127"/>
    </source>
</evidence>
<gene>
    <name evidence="9" type="ORF">BD626DRAFT_512423</name>
</gene>
<comment type="subcellular location">
    <subcellularLocation>
        <location evidence="1">Endomembrane system</location>
        <topology evidence="1">Multi-pass membrane protein</topology>
    </subcellularLocation>
</comment>
<protein>
    <submittedName>
        <fullName evidence="9">Major facilitator superfamily domain-containing protein</fullName>
    </submittedName>
</protein>